<proteinExistence type="predicted"/>
<evidence type="ECO:0000313" key="2">
    <source>
        <dbReference type="Proteomes" id="UP001283361"/>
    </source>
</evidence>
<organism evidence="1 2">
    <name type="scientific">Elysia crispata</name>
    <name type="common">lettuce slug</name>
    <dbReference type="NCBI Taxonomy" id="231223"/>
    <lineage>
        <taxon>Eukaryota</taxon>
        <taxon>Metazoa</taxon>
        <taxon>Spiralia</taxon>
        <taxon>Lophotrochozoa</taxon>
        <taxon>Mollusca</taxon>
        <taxon>Gastropoda</taxon>
        <taxon>Heterobranchia</taxon>
        <taxon>Euthyneura</taxon>
        <taxon>Panpulmonata</taxon>
        <taxon>Sacoglossa</taxon>
        <taxon>Placobranchoidea</taxon>
        <taxon>Plakobranchidae</taxon>
        <taxon>Elysia</taxon>
    </lineage>
</organism>
<protein>
    <submittedName>
        <fullName evidence="1">Uncharacterized protein</fullName>
    </submittedName>
</protein>
<dbReference type="EMBL" id="JAWDGP010001549">
    <property type="protein sequence ID" value="KAK3790321.1"/>
    <property type="molecule type" value="Genomic_DNA"/>
</dbReference>
<comment type="caution">
    <text evidence="1">The sequence shown here is derived from an EMBL/GenBank/DDBJ whole genome shotgun (WGS) entry which is preliminary data.</text>
</comment>
<sequence length="116" mass="13520">MKERRFHRHRGLRIRKKRDFSDLGEAVNEPPEYGSLFEIIELIPPLILAPKCVTGRFINVTWPRLLVPTRPHFGQDFINAETLKPKEETITNPTAMESVFSNQVHYLFCSEIEIEA</sequence>
<dbReference type="Proteomes" id="UP001283361">
    <property type="component" value="Unassembled WGS sequence"/>
</dbReference>
<keyword evidence="2" id="KW-1185">Reference proteome</keyword>
<dbReference type="AlphaFoldDB" id="A0AAE1E0Z8"/>
<reference evidence="1" key="1">
    <citation type="journal article" date="2023" name="G3 (Bethesda)">
        <title>A reference genome for the long-term kleptoplast-retaining sea slug Elysia crispata morphotype clarki.</title>
        <authorList>
            <person name="Eastman K.E."/>
            <person name="Pendleton A.L."/>
            <person name="Shaikh M.A."/>
            <person name="Suttiyut T."/>
            <person name="Ogas R."/>
            <person name="Tomko P."/>
            <person name="Gavelis G."/>
            <person name="Widhalm J.R."/>
            <person name="Wisecaver J.H."/>
        </authorList>
    </citation>
    <scope>NUCLEOTIDE SEQUENCE</scope>
    <source>
        <strain evidence="1">ECLA1</strain>
    </source>
</reference>
<gene>
    <name evidence="1" type="ORF">RRG08_062555</name>
</gene>
<accession>A0AAE1E0Z8</accession>
<name>A0AAE1E0Z8_9GAST</name>
<evidence type="ECO:0000313" key="1">
    <source>
        <dbReference type="EMBL" id="KAK3790321.1"/>
    </source>
</evidence>